<comment type="subcellular location">
    <subcellularLocation>
        <location evidence="1">Mitochondrion</location>
    </subcellularLocation>
</comment>
<evidence type="ECO:0000256" key="8">
    <source>
        <dbReference type="ARBA" id="ARBA00023284"/>
    </source>
</evidence>
<dbReference type="EMBL" id="VRMN01000018">
    <property type="protein sequence ID" value="KAA8490820.1"/>
    <property type="molecule type" value="Genomic_DNA"/>
</dbReference>
<feature type="domain" description="GCK" evidence="11">
    <location>
        <begin position="50"/>
        <end position="123"/>
    </location>
</feature>
<evidence type="ECO:0000256" key="1">
    <source>
        <dbReference type="ARBA" id="ARBA00004173"/>
    </source>
</evidence>
<keyword evidence="2" id="KW-0813">Transport</keyword>
<dbReference type="InterPro" id="IPR012891">
    <property type="entry name" value="GCK_dom"/>
</dbReference>
<keyword evidence="5" id="KW-0811">Translocation</keyword>
<dbReference type="PROSITE" id="PS51808">
    <property type="entry name" value="CHCH"/>
    <property type="match status" value="1"/>
</dbReference>
<keyword evidence="8" id="KW-0676">Redox-active center</keyword>
<dbReference type="GO" id="GO:0005758">
    <property type="term" value="C:mitochondrial intermembrane space"/>
    <property type="evidence" value="ECO:0007669"/>
    <property type="project" value="TreeGrafter"/>
</dbReference>
<dbReference type="InterPro" id="IPR039289">
    <property type="entry name" value="CHCHD4"/>
</dbReference>
<protein>
    <submittedName>
        <fullName evidence="12">Mitochondrial intermembrane space import and assembly protein 40</fullName>
    </submittedName>
</protein>
<evidence type="ECO:0000256" key="7">
    <source>
        <dbReference type="ARBA" id="ARBA00023157"/>
    </source>
</evidence>
<dbReference type="OrthoDB" id="7481291at2759"/>
<accession>A0A5J4YJ00</accession>
<dbReference type="AlphaFoldDB" id="A0A5J4YJ00"/>
<gene>
    <name evidence="12" type="ORF">FVE85_1267</name>
</gene>
<evidence type="ECO:0000256" key="5">
    <source>
        <dbReference type="ARBA" id="ARBA00023010"/>
    </source>
</evidence>
<proteinExistence type="predicted"/>
<feature type="coiled-coil region" evidence="9">
    <location>
        <begin position="5"/>
        <end position="35"/>
    </location>
</feature>
<evidence type="ECO:0000313" key="13">
    <source>
        <dbReference type="Proteomes" id="UP000324585"/>
    </source>
</evidence>
<keyword evidence="13" id="KW-1185">Reference proteome</keyword>
<dbReference type="GO" id="GO:0015035">
    <property type="term" value="F:protein-disulfide reductase activity"/>
    <property type="evidence" value="ECO:0007669"/>
    <property type="project" value="InterPro"/>
</dbReference>
<evidence type="ECO:0000259" key="11">
    <source>
        <dbReference type="SMART" id="SM01227"/>
    </source>
</evidence>
<evidence type="ECO:0000256" key="3">
    <source>
        <dbReference type="ARBA" id="ARBA00022927"/>
    </source>
</evidence>
<evidence type="ECO:0000256" key="10">
    <source>
        <dbReference type="SAM" id="MobiDB-lite"/>
    </source>
</evidence>
<dbReference type="Proteomes" id="UP000324585">
    <property type="component" value="Unassembled WGS sequence"/>
</dbReference>
<feature type="compositionally biased region" description="Polar residues" evidence="10">
    <location>
        <begin position="132"/>
        <end position="142"/>
    </location>
</feature>
<evidence type="ECO:0000256" key="4">
    <source>
        <dbReference type="ARBA" id="ARBA00023002"/>
    </source>
</evidence>
<evidence type="ECO:0000313" key="12">
    <source>
        <dbReference type="EMBL" id="KAA8490820.1"/>
    </source>
</evidence>
<keyword evidence="9" id="KW-0175">Coiled coil</keyword>
<reference evidence="13" key="1">
    <citation type="journal article" date="2019" name="Nat. Commun.">
        <title>Expansion of phycobilisome linker gene families in mesophilic red algae.</title>
        <authorList>
            <person name="Lee J."/>
            <person name="Kim D."/>
            <person name="Bhattacharya D."/>
            <person name="Yoon H.S."/>
        </authorList>
    </citation>
    <scope>NUCLEOTIDE SEQUENCE [LARGE SCALE GENOMIC DNA]</scope>
    <source>
        <strain evidence="13">CCMP 1328</strain>
    </source>
</reference>
<evidence type="ECO:0000256" key="6">
    <source>
        <dbReference type="ARBA" id="ARBA00023128"/>
    </source>
</evidence>
<keyword evidence="6" id="KW-0496">Mitochondrion</keyword>
<evidence type="ECO:0000256" key="2">
    <source>
        <dbReference type="ARBA" id="ARBA00022448"/>
    </source>
</evidence>
<keyword evidence="3" id="KW-0653">Protein transport</keyword>
<keyword evidence="7" id="KW-1015">Disulfide bond</keyword>
<dbReference type="GO" id="GO:0045041">
    <property type="term" value="P:protein import into mitochondrial intermembrane space"/>
    <property type="evidence" value="ECO:0007669"/>
    <property type="project" value="InterPro"/>
</dbReference>
<dbReference type="Gene3D" id="1.10.287.2900">
    <property type="match status" value="1"/>
</dbReference>
<feature type="region of interest" description="Disordered" evidence="10">
    <location>
        <begin position="101"/>
        <end position="165"/>
    </location>
</feature>
<dbReference type="PANTHER" id="PTHR21622:SF0">
    <property type="entry name" value="COILED-COIL-HELIX-COILED-COIL-HELIX DOMAIN CONTAINING 4"/>
    <property type="match status" value="1"/>
</dbReference>
<name>A0A5J4YJ00_PORPP</name>
<dbReference type="SMART" id="SM01227">
    <property type="entry name" value="GCK"/>
    <property type="match status" value="1"/>
</dbReference>
<keyword evidence="4" id="KW-0560">Oxidoreductase</keyword>
<sequence length="185" mass="19711">MGGNEASAAAAKDDEEQLLERAEEALLRAAELVREQERPKSKEELIEEALNCPCIAKMKDGPCGDAFVAAYRCFLESETEPRGMDCVDKFQGMQECMLEHPDEYDLGEQDQDKASSPSHESELLPGAEAPVSSGSEQNTGEASTAVDAATVKSSATQDFDAKGPAAAAVRVDTEANADVHESSAK</sequence>
<evidence type="ECO:0000256" key="9">
    <source>
        <dbReference type="SAM" id="Coils"/>
    </source>
</evidence>
<comment type="caution">
    <text evidence="12">The sequence shown here is derived from an EMBL/GenBank/DDBJ whole genome shotgun (WGS) entry which is preliminary data.</text>
</comment>
<dbReference type="PANTHER" id="PTHR21622">
    <property type="entry name" value="COILED-COIL-HELIX-COILED-COIL-HELIX DOMAIN CONTAINING 4"/>
    <property type="match status" value="1"/>
</dbReference>
<organism evidence="12 13">
    <name type="scientific">Porphyridium purpureum</name>
    <name type="common">Red alga</name>
    <name type="synonym">Porphyridium cruentum</name>
    <dbReference type="NCBI Taxonomy" id="35688"/>
    <lineage>
        <taxon>Eukaryota</taxon>
        <taxon>Rhodophyta</taxon>
        <taxon>Bangiophyceae</taxon>
        <taxon>Porphyridiales</taxon>
        <taxon>Porphyridiaceae</taxon>
        <taxon>Porphyridium</taxon>
    </lineage>
</organism>
<dbReference type="Pfam" id="PF07802">
    <property type="entry name" value="GCK"/>
    <property type="match status" value="1"/>
</dbReference>